<proteinExistence type="predicted"/>
<feature type="domain" description="Electron transfer flavoprotein alpha/beta-subunit N-terminal" evidence="1">
    <location>
        <begin position="22"/>
        <end position="211"/>
    </location>
</feature>
<dbReference type="InterPro" id="IPR014729">
    <property type="entry name" value="Rossmann-like_a/b/a_fold"/>
</dbReference>
<dbReference type="AlphaFoldDB" id="A0A6J7NMX5"/>
<reference evidence="3" key="1">
    <citation type="submission" date="2020-05" db="EMBL/GenBank/DDBJ databases">
        <authorList>
            <person name="Chiriac C."/>
            <person name="Salcher M."/>
            <person name="Ghai R."/>
            <person name="Kavagutti S V."/>
        </authorList>
    </citation>
    <scope>NUCLEOTIDE SEQUENCE</scope>
</reference>
<evidence type="ECO:0000313" key="3">
    <source>
        <dbReference type="EMBL" id="CAB4991324.1"/>
    </source>
</evidence>
<evidence type="ECO:0000259" key="1">
    <source>
        <dbReference type="SMART" id="SM00893"/>
    </source>
</evidence>
<dbReference type="EMBL" id="CAFBOZ010000005">
    <property type="protein sequence ID" value="CAB4991324.1"/>
    <property type="molecule type" value="Genomic_DNA"/>
</dbReference>
<dbReference type="EMBL" id="CAFBNF010000003">
    <property type="protein sequence ID" value="CAB4928125.1"/>
    <property type="molecule type" value="Genomic_DNA"/>
</dbReference>
<dbReference type="CDD" id="cd01714">
    <property type="entry name" value="ETF_beta"/>
    <property type="match status" value="1"/>
</dbReference>
<dbReference type="InterPro" id="IPR014730">
    <property type="entry name" value="ETF_a/b_N"/>
</dbReference>
<dbReference type="Gene3D" id="3.40.50.620">
    <property type="entry name" value="HUPs"/>
    <property type="match status" value="1"/>
</dbReference>
<dbReference type="InterPro" id="IPR012255">
    <property type="entry name" value="ETF_b"/>
</dbReference>
<dbReference type="PANTHER" id="PTHR21294:SF17">
    <property type="entry name" value="PROTEIN FIXA"/>
    <property type="match status" value="1"/>
</dbReference>
<organism evidence="3">
    <name type="scientific">freshwater metagenome</name>
    <dbReference type="NCBI Taxonomy" id="449393"/>
    <lineage>
        <taxon>unclassified sequences</taxon>
        <taxon>metagenomes</taxon>
        <taxon>ecological metagenomes</taxon>
    </lineage>
</organism>
<protein>
    <submittedName>
        <fullName evidence="3">Unannotated protein</fullName>
    </submittedName>
</protein>
<accession>A0A6J7NMX5</accession>
<name>A0A6J7NMX5_9ZZZZ</name>
<dbReference type="PANTHER" id="PTHR21294">
    <property type="entry name" value="ELECTRON TRANSFER FLAVOPROTEIN BETA-SUBUNIT"/>
    <property type="match status" value="1"/>
</dbReference>
<dbReference type="PIRSF" id="PIRSF000090">
    <property type="entry name" value="Beta-ETF"/>
    <property type="match status" value="1"/>
</dbReference>
<dbReference type="Pfam" id="PF01012">
    <property type="entry name" value="ETF"/>
    <property type="match status" value="1"/>
</dbReference>
<gene>
    <name evidence="2" type="ORF">UFOPK3773_00080</name>
    <name evidence="3" type="ORF">UFOPK3992_00060</name>
</gene>
<dbReference type="GO" id="GO:0009055">
    <property type="term" value="F:electron transfer activity"/>
    <property type="evidence" value="ECO:0007669"/>
    <property type="project" value="InterPro"/>
</dbReference>
<dbReference type="SUPFAM" id="SSF52402">
    <property type="entry name" value="Adenine nucleotide alpha hydrolases-like"/>
    <property type="match status" value="1"/>
</dbReference>
<evidence type="ECO:0000313" key="2">
    <source>
        <dbReference type="EMBL" id="CAB4928125.1"/>
    </source>
</evidence>
<sequence>MALTIAVCVKPVPVTTRLDAITGRLDRSVAHRLNSVDENAVEAALTLRESDPGSEVVVVSVAPAEFAESLRPALAMGADRAIVVSAPELEGADLLGVSAALATTLSGLHPDLVVFGSWSSDGYGAMLWSAVGERLGFAVASRAVDFVLDADRLTVTRQIEQGTQVVEVALPAVLALSGEVNTPRYPSFKDVIAGKKKPIELLTMTDCTVTAGTMVLSVEPSPARTRGIVIEDDGQAHVQLIDFLTQRGIV</sequence>
<dbReference type="SMART" id="SM00893">
    <property type="entry name" value="ETF"/>
    <property type="match status" value="1"/>
</dbReference>
<dbReference type="InterPro" id="IPR033948">
    <property type="entry name" value="ETF_beta_N"/>
</dbReference>